<proteinExistence type="predicted"/>
<dbReference type="Pfam" id="PF13424">
    <property type="entry name" value="TPR_12"/>
    <property type="match status" value="3"/>
</dbReference>
<dbReference type="AlphaFoldDB" id="A0A563ESS9"/>
<dbReference type="GO" id="GO:0006352">
    <property type="term" value="P:DNA-templated transcription initiation"/>
    <property type="evidence" value="ECO:0007669"/>
    <property type="project" value="InterPro"/>
</dbReference>
<dbReference type="Gene3D" id="1.25.40.10">
    <property type="entry name" value="Tetratricopeptide repeat domain"/>
    <property type="match status" value="2"/>
</dbReference>
<feature type="repeat" description="TPR" evidence="1">
    <location>
        <begin position="148"/>
        <end position="181"/>
    </location>
</feature>
<dbReference type="Proteomes" id="UP000316639">
    <property type="component" value="Unassembled WGS sequence"/>
</dbReference>
<dbReference type="InterPro" id="IPR019734">
    <property type="entry name" value="TPR_rpt"/>
</dbReference>
<evidence type="ECO:0000256" key="2">
    <source>
        <dbReference type="SAM" id="MobiDB-lite"/>
    </source>
</evidence>
<keyword evidence="1" id="KW-0802">TPR repeat</keyword>
<dbReference type="InterPro" id="IPR007627">
    <property type="entry name" value="RNA_pol_sigma70_r2"/>
</dbReference>
<organism evidence="4 5">
    <name type="scientific">Lentzea tibetensis</name>
    <dbReference type="NCBI Taxonomy" id="2591470"/>
    <lineage>
        <taxon>Bacteria</taxon>
        <taxon>Bacillati</taxon>
        <taxon>Actinomycetota</taxon>
        <taxon>Actinomycetes</taxon>
        <taxon>Pseudonocardiales</taxon>
        <taxon>Pseudonocardiaceae</taxon>
        <taxon>Lentzea</taxon>
    </lineage>
</organism>
<dbReference type="OrthoDB" id="3330358at2"/>
<dbReference type="InterPro" id="IPR013325">
    <property type="entry name" value="RNA_pol_sigma_r2"/>
</dbReference>
<comment type="caution">
    <text evidence="4">The sequence shown here is derived from an EMBL/GenBank/DDBJ whole genome shotgun (WGS) entry which is preliminary data.</text>
</comment>
<sequence>MRLGEHAEYVEFVRSRMPWLRKLAYLLCQDWHRADDVVQTAITQLFVHWSKARTADDVDAYARTVLTRAFLGERRSAWARKVWLGDTFDRPARAEDSTTAVAVRQALRAVPPRQRAVLVLRFCCDLSIEDTAVALESARRAGDRPGQALLLSGLGWLRAEQDRLDEAIDYYRQALECDENPVTRLLLASVLGERGDLAAALSTVDEVLPVLTDPRAVARAEHGRAMTLLELGDFPAARAGSEQALAAYQELGDGHGVGLVRRSIGIVFRAEGRLDDAAREGEEALRCLRAAGDRLMTVYAVQSLAKVRIRQGRGEEVRPELLTALDTCHDMQDGFGEALVRRTLGELELASGRFTEAIGHLRQALDWWESLNLTLWRARTLRDLAVALAAQGASAEAEATHQEAHRCQPNDAHRADEQEPGRGFAGNLCARFSHT</sequence>
<keyword evidence="5" id="KW-1185">Reference proteome</keyword>
<dbReference type="GO" id="GO:0003677">
    <property type="term" value="F:DNA binding"/>
    <property type="evidence" value="ECO:0007669"/>
    <property type="project" value="InterPro"/>
</dbReference>
<evidence type="ECO:0000259" key="3">
    <source>
        <dbReference type="Pfam" id="PF04542"/>
    </source>
</evidence>
<dbReference type="Gene3D" id="1.10.10.10">
    <property type="entry name" value="Winged helix-like DNA-binding domain superfamily/Winged helix DNA-binding domain"/>
    <property type="match status" value="1"/>
</dbReference>
<dbReference type="SUPFAM" id="SSF48452">
    <property type="entry name" value="TPR-like"/>
    <property type="match status" value="2"/>
</dbReference>
<dbReference type="PANTHER" id="PTHR10098">
    <property type="entry name" value="RAPSYN-RELATED"/>
    <property type="match status" value="1"/>
</dbReference>
<protein>
    <submittedName>
        <fullName evidence="4">Tetratricopeptide repeat protein</fullName>
    </submittedName>
</protein>
<gene>
    <name evidence="4" type="ORF">FKR81_20565</name>
</gene>
<dbReference type="InterPro" id="IPR011990">
    <property type="entry name" value="TPR-like_helical_dom_sf"/>
</dbReference>
<dbReference type="PROSITE" id="PS50005">
    <property type="entry name" value="TPR"/>
    <property type="match status" value="1"/>
</dbReference>
<dbReference type="Pfam" id="PF04542">
    <property type="entry name" value="Sigma70_r2"/>
    <property type="match status" value="1"/>
</dbReference>
<dbReference type="SMART" id="SM00028">
    <property type="entry name" value="TPR"/>
    <property type="match status" value="5"/>
</dbReference>
<dbReference type="Gene3D" id="1.10.1740.10">
    <property type="match status" value="1"/>
</dbReference>
<feature type="region of interest" description="Disordered" evidence="2">
    <location>
        <begin position="397"/>
        <end position="422"/>
    </location>
</feature>
<evidence type="ECO:0000256" key="1">
    <source>
        <dbReference type="PROSITE-ProRule" id="PRU00339"/>
    </source>
</evidence>
<accession>A0A563ESS9</accession>
<dbReference type="GO" id="GO:0016987">
    <property type="term" value="F:sigma factor activity"/>
    <property type="evidence" value="ECO:0007669"/>
    <property type="project" value="UniProtKB-KW"/>
</dbReference>
<dbReference type="SUPFAM" id="SSF88659">
    <property type="entry name" value="Sigma3 and sigma4 domains of RNA polymerase sigma factors"/>
    <property type="match status" value="1"/>
</dbReference>
<dbReference type="EMBL" id="VOBR01000012">
    <property type="protein sequence ID" value="TWP50561.1"/>
    <property type="molecule type" value="Genomic_DNA"/>
</dbReference>
<feature type="compositionally biased region" description="Basic and acidic residues" evidence="2">
    <location>
        <begin position="398"/>
        <end position="420"/>
    </location>
</feature>
<dbReference type="RefSeq" id="WP_146353723.1">
    <property type="nucleotide sequence ID" value="NZ_VOBR01000012.1"/>
</dbReference>
<dbReference type="InterPro" id="IPR036388">
    <property type="entry name" value="WH-like_DNA-bd_sf"/>
</dbReference>
<dbReference type="InterPro" id="IPR013324">
    <property type="entry name" value="RNA_pol_sigma_r3/r4-like"/>
</dbReference>
<feature type="domain" description="RNA polymerase sigma-70 region 2" evidence="3">
    <location>
        <begin position="13"/>
        <end position="78"/>
    </location>
</feature>
<evidence type="ECO:0000313" key="4">
    <source>
        <dbReference type="EMBL" id="TWP50561.1"/>
    </source>
</evidence>
<reference evidence="4 5" key="1">
    <citation type="submission" date="2019-07" db="EMBL/GenBank/DDBJ databases">
        <title>Lentzea xizangensis sp. nov., isolated from Qinghai-Tibetan Plateau Soils.</title>
        <authorList>
            <person name="Huang J."/>
        </authorList>
    </citation>
    <scope>NUCLEOTIDE SEQUENCE [LARGE SCALE GENOMIC DNA]</scope>
    <source>
        <strain evidence="4 5">FXJ1.1311</strain>
    </source>
</reference>
<dbReference type="SUPFAM" id="SSF88946">
    <property type="entry name" value="Sigma2 domain of RNA polymerase sigma factors"/>
    <property type="match status" value="1"/>
</dbReference>
<name>A0A563ESS9_9PSEU</name>
<evidence type="ECO:0000313" key="5">
    <source>
        <dbReference type="Proteomes" id="UP000316639"/>
    </source>
</evidence>